<proteinExistence type="predicted"/>
<feature type="chain" id="PRO_5046536099" description="DUF2490 domain-containing protein" evidence="1">
    <location>
        <begin position="30"/>
        <end position="240"/>
    </location>
</feature>
<sequence length="240" mass="28140">MLVSVTKFHFMKKLLLLLSTVFASQFAFAQVEESKLGAWYMYFYNASFNESAWGIQGDAQYRNWNSIGDLEQLLLRSGLTFSPQEWKATFTVGYANISTGTPGNSDNTFAENRIYQEALLPQKIASRVFITHRFRYEQRWVEQQDFRTRFRYNLFINVSLNAKELKKGVFYAAFYNELFINGERHTGNAEVALFDRNRTYLGLGYVLSPTSRIQLGWMRQETEVWTKNQLQFSLHQNLNF</sequence>
<reference evidence="3" key="1">
    <citation type="journal article" date="2019" name="Int. J. Syst. Evol. Microbiol.">
        <title>The Global Catalogue of Microorganisms (GCM) 10K type strain sequencing project: providing services to taxonomists for standard genome sequencing and annotation.</title>
        <authorList>
            <consortium name="The Broad Institute Genomics Platform"/>
            <consortium name="The Broad Institute Genome Sequencing Center for Infectious Disease"/>
            <person name="Wu L."/>
            <person name="Ma J."/>
        </authorList>
    </citation>
    <scope>NUCLEOTIDE SEQUENCE [LARGE SCALE GENOMIC DNA]</scope>
    <source>
        <strain evidence="3">CGMCC 1.12931</strain>
    </source>
</reference>
<accession>A0ABQ1SC52</accession>
<evidence type="ECO:0000313" key="2">
    <source>
        <dbReference type="EMBL" id="GGE25491.1"/>
    </source>
</evidence>
<protein>
    <recommendedName>
        <fullName evidence="4">DUF2490 domain-containing protein</fullName>
    </recommendedName>
</protein>
<organism evidence="2 3">
    <name type="scientific">Psychroflexus planctonicus</name>
    <dbReference type="NCBI Taxonomy" id="1526575"/>
    <lineage>
        <taxon>Bacteria</taxon>
        <taxon>Pseudomonadati</taxon>
        <taxon>Bacteroidota</taxon>
        <taxon>Flavobacteriia</taxon>
        <taxon>Flavobacteriales</taxon>
        <taxon>Flavobacteriaceae</taxon>
        <taxon>Psychroflexus</taxon>
    </lineage>
</organism>
<comment type="caution">
    <text evidence="2">The sequence shown here is derived from an EMBL/GenBank/DDBJ whole genome shotgun (WGS) entry which is preliminary data.</text>
</comment>
<dbReference type="Proteomes" id="UP000599179">
    <property type="component" value="Unassembled WGS sequence"/>
</dbReference>
<evidence type="ECO:0000313" key="3">
    <source>
        <dbReference type="Proteomes" id="UP000599179"/>
    </source>
</evidence>
<dbReference type="InterPro" id="IPR019619">
    <property type="entry name" value="DUF2490"/>
</dbReference>
<gene>
    <name evidence="2" type="ORF">GCM10010832_02820</name>
</gene>
<name>A0ABQ1SC52_9FLAO</name>
<feature type="signal peptide" evidence="1">
    <location>
        <begin position="1"/>
        <end position="29"/>
    </location>
</feature>
<keyword evidence="3" id="KW-1185">Reference proteome</keyword>
<dbReference type="EMBL" id="BMGM01000001">
    <property type="protein sequence ID" value="GGE25491.1"/>
    <property type="molecule type" value="Genomic_DNA"/>
</dbReference>
<evidence type="ECO:0008006" key="4">
    <source>
        <dbReference type="Google" id="ProtNLM"/>
    </source>
</evidence>
<keyword evidence="1" id="KW-0732">Signal</keyword>
<evidence type="ECO:0000256" key="1">
    <source>
        <dbReference type="SAM" id="SignalP"/>
    </source>
</evidence>
<dbReference type="Pfam" id="PF10677">
    <property type="entry name" value="DUF2490"/>
    <property type="match status" value="1"/>
</dbReference>